<evidence type="ECO:0000313" key="6">
    <source>
        <dbReference type="Proteomes" id="UP000342249"/>
    </source>
</evidence>
<dbReference type="GO" id="GO:0016757">
    <property type="term" value="F:glycosyltransferase activity"/>
    <property type="evidence" value="ECO:0007669"/>
    <property type="project" value="UniProtKB-KW"/>
</dbReference>
<dbReference type="Gene3D" id="3.90.550.10">
    <property type="entry name" value="Spore Coat Polysaccharide Biosynthesis Protein SpsA, Chain A"/>
    <property type="match status" value="1"/>
</dbReference>
<dbReference type="Pfam" id="PF00535">
    <property type="entry name" value="Glycos_transf_2"/>
    <property type="match status" value="1"/>
</dbReference>
<dbReference type="InterPro" id="IPR007345">
    <property type="entry name" value="Polysacch_pyruvyl_Trfase"/>
</dbReference>
<protein>
    <submittedName>
        <fullName evidence="5">Glycosyltransferase</fullName>
    </submittedName>
</protein>
<keyword evidence="2 5" id="KW-0808">Transferase</keyword>
<evidence type="ECO:0000259" key="3">
    <source>
        <dbReference type="Pfam" id="PF00535"/>
    </source>
</evidence>
<comment type="caution">
    <text evidence="5">The sequence shown here is derived from an EMBL/GenBank/DDBJ whole genome shotgun (WGS) entry which is preliminary data.</text>
</comment>
<reference evidence="5 6" key="1">
    <citation type="journal article" date="2019" name="Lett. Appl. Microbiol.">
        <title>A case of 'blown pack' spoilage of vacuum-packaged pork likely associated with Clostridium estertheticum in Canada.</title>
        <authorList>
            <person name="Zhang P."/>
            <person name="Ward P."/>
            <person name="McMullen L.M."/>
            <person name="Yang X."/>
        </authorList>
    </citation>
    <scope>NUCLEOTIDE SEQUENCE [LARGE SCALE GENOMIC DNA]</scope>
    <source>
        <strain evidence="5 6">MA19</strain>
    </source>
</reference>
<accession>A0A5N7ITD8</accession>
<name>A0A5N7ITD8_9CLOT</name>
<dbReference type="AlphaFoldDB" id="A0A5N7ITD8"/>
<dbReference type="PANTHER" id="PTHR22916">
    <property type="entry name" value="GLYCOSYLTRANSFERASE"/>
    <property type="match status" value="1"/>
</dbReference>
<evidence type="ECO:0000256" key="2">
    <source>
        <dbReference type="ARBA" id="ARBA00022679"/>
    </source>
</evidence>
<keyword evidence="1" id="KW-0328">Glycosyltransferase</keyword>
<proteinExistence type="predicted"/>
<evidence type="ECO:0000313" key="5">
    <source>
        <dbReference type="EMBL" id="MPQ64243.1"/>
    </source>
</evidence>
<dbReference type="RefSeq" id="WP_152753551.1">
    <property type="nucleotide sequence ID" value="NZ_JAHLDQ010000010.1"/>
</dbReference>
<dbReference type="EMBL" id="SPSF01000044">
    <property type="protein sequence ID" value="MPQ64243.1"/>
    <property type="molecule type" value="Genomic_DNA"/>
</dbReference>
<dbReference type="PANTHER" id="PTHR22916:SF51">
    <property type="entry name" value="GLYCOSYLTRANSFERASE EPSH-RELATED"/>
    <property type="match status" value="1"/>
</dbReference>
<dbReference type="InterPro" id="IPR029044">
    <property type="entry name" value="Nucleotide-diphossugar_trans"/>
</dbReference>
<evidence type="ECO:0000256" key="1">
    <source>
        <dbReference type="ARBA" id="ARBA00022676"/>
    </source>
</evidence>
<dbReference type="Proteomes" id="UP000342249">
    <property type="component" value="Unassembled WGS sequence"/>
</dbReference>
<sequence length="695" mass="80794">MNNPLISIIVPIYNVEVYIRNCVDSILGQSYENLEIILVDDGSPDKCGDICDEYRSKDKRIKVIHKKNGGLSSARNAGIDIASGEYLGFIDSDDWIESDMYESLYNALTSHKADISVCGRYIVDGSRITTISDSEKAEVFTRSEALSELVLDEYSGMKNFAWDKLYKKELFNDIRYPEGKYYEDIFTTYKLFSKSNKIVDIKSPKYYYLLRGDSICGSNTASKRYDYCLANIKCLEYIKSLEPLLGDMCDKQLFNRLHFCLNDMLLLDYGTDDYVIEINEIIGKLKQNYSILRNSDEMGLKQKLSLMFIANYSNLYTTIYPGYKKNKTKIINLLKPIISKKVLNKMKYIKLKGKGSKETKYLYETKPEQNHIFLIGTPNHGNLGDQAIVYAENKMLEDNFKDFKIIEITTVDLIKHIKNLKKNVKKDDIFMLHGGGNLGNEYFWEEEGRRKIISEFKDNKIILFPQSIYFKDTENGKLEFDKTKMIYNAHKKLTLIAREDTSYSVMKEAFPNNNVILTPDIVMYLNKTNPIQERNGALLSLRKDREGVLTQTQKDEIKNMAEKNFDNIIITDTVAEYITKEHEVLEYMINVNQREKELNKKWDQFKKVQVVITDRLHGMVFCAITSTPCIVIANYNHKVKDTYAWLKDLNYIKFVNDIEEIPGLIKELKGIEIKEYDKTFAMKNYEKILEVMKQR</sequence>
<dbReference type="CDD" id="cd00761">
    <property type="entry name" value="Glyco_tranf_GTA_type"/>
    <property type="match status" value="1"/>
</dbReference>
<dbReference type="InterPro" id="IPR001173">
    <property type="entry name" value="Glyco_trans_2-like"/>
</dbReference>
<gene>
    <name evidence="5" type="ORF">E4V82_19315</name>
</gene>
<organism evidence="5 6">
    <name type="scientific">Clostridium estertheticum</name>
    <dbReference type="NCBI Taxonomy" id="238834"/>
    <lineage>
        <taxon>Bacteria</taxon>
        <taxon>Bacillati</taxon>
        <taxon>Bacillota</taxon>
        <taxon>Clostridia</taxon>
        <taxon>Eubacteriales</taxon>
        <taxon>Clostridiaceae</taxon>
        <taxon>Clostridium</taxon>
    </lineage>
</organism>
<feature type="domain" description="Glycosyltransferase 2-like" evidence="3">
    <location>
        <begin position="7"/>
        <end position="134"/>
    </location>
</feature>
<feature type="domain" description="Polysaccharide pyruvyl transferase" evidence="4">
    <location>
        <begin position="382"/>
        <end position="634"/>
    </location>
</feature>
<dbReference type="Pfam" id="PF04230">
    <property type="entry name" value="PS_pyruv_trans"/>
    <property type="match status" value="1"/>
</dbReference>
<evidence type="ECO:0000259" key="4">
    <source>
        <dbReference type="Pfam" id="PF04230"/>
    </source>
</evidence>
<dbReference type="SUPFAM" id="SSF53448">
    <property type="entry name" value="Nucleotide-diphospho-sugar transferases"/>
    <property type="match status" value="1"/>
</dbReference>